<proteinExistence type="predicted"/>
<keyword evidence="4" id="KW-1185">Reference proteome</keyword>
<feature type="transmembrane region" description="Helical" evidence="2">
    <location>
        <begin position="69"/>
        <end position="87"/>
    </location>
</feature>
<name>A0A9J6DM45_RHIMP</name>
<dbReference type="InterPro" id="IPR000718">
    <property type="entry name" value="Peptidase_M13"/>
</dbReference>
<dbReference type="GO" id="GO:0006508">
    <property type="term" value="P:proteolysis"/>
    <property type="evidence" value="ECO:0007669"/>
    <property type="project" value="InterPro"/>
</dbReference>
<feature type="region of interest" description="Disordered" evidence="1">
    <location>
        <begin position="1"/>
        <end position="30"/>
    </location>
</feature>
<keyword evidence="2" id="KW-0812">Transmembrane</keyword>
<sequence>MTVAPEPGGHRDTSHEMSEPRHRQNADESYGSFRNTLSATATPDMSESLSDAMGDHTATAVRSSSNTKLALVAVAVALLVVFVVLLMRYGYPKPEHRGDVATSSVCDRESCHEYSQLLRASLAGSVNPCHNFYTYVCQGVQGGKSILSLTRERVTDALLDEWLRANDTSTEKSLWAGRLLRMCVVQHQSGGDSSLEELQRFMLELNLTWPRVDDNAYLDTLGTLVKLSLFWNVDVWFSMRILHVNASTRRPTFGFGRS</sequence>
<reference evidence="3" key="2">
    <citation type="submission" date="2021-09" db="EMBL/GenBank/DDBJ databases">
        <authorList>
            <person name="Jia N."/>
            <person name="Wang J."/>
            <person name="Shi W."/>
            <person name="Du L."/>
            <person name="Sun Y."/>
            <person name="Zhan W."/>
            <person name="Jiang J."/>
            <person name="Wang Q."/>
            <person name="Zhang B."/>
            <person name="Ji P."/>
            <person name="Sakyi L.B."/>
            <person name="Cui X."/>
            <person name="Yuan T."/>
            <person name="Jiang B."/>
            <person name="Yang W."/>
            <person name="Lam T.T.-Y."/>
            <person name="Chang Q."/>
            <person name="Ding S."/>
            <person name="Wang X."/>
            <person name="Zhu J."/>
            <person name="Ruan X."/>
            <person name="Zhao L."/>
            <person name="Wei J."/>
            <person name="Que T."/>
            <person name="Du C."/>
            <person name="Cheng J."/>
            <person name="Dai P."/>
            <person name="Han X."/>
            <person name="Huang E."/>
            <person name="Gao Y."/>
            <person name="Liu J."/>
            <person name="Shao H."/>
            <person name="Ye R."/>
            <person name="Li L."/>
            <person name="Wei W."/>
            <person name="Wang X."/>
            <person name="Wang C."/>
            <person name="Huo Q."/>
            <person name="Li W."/>
            <person name="Guo W."/>
            <person name="Chen H."/>
            <person name="Chen S."/>
            <person name="Zhou L."/>
            <person name="Zhou L."/>
            <person name="Ni X."/>
            <person name="Tian J."/>
            <person name="Zhou Y."/>
            <person name="Sheng Y."/>
            <person name="Liu T."/>
            <person name="Pan Y."/>
            <person name="Xia L."/>
            <person name="Li J."/>
            <person name="Zhao F."/>
            <person name="Cao W."/>
        </authorList>
    </citation>
    <scope>NUCLEOTIDE SEQUENCE</scope>
    <source>
        <strain evidence="3">Rmic-2018</strain>
        <tissue evidence="3">Larvae</tissue>
    </source>
</reference>
<evidence type="ECO:0000313" key="4">
    <source>
        <dbReference type="Proteomes" id="UP000821866"/>
    </source>
</evidence>
<comment type="caution">
    <text evidence="3">The sequence shown here is derived from an EMBL/GenBank/DDBJ whole genome shotgun (WGS) entry which is preliminary data.</text>
</comment>
<dbReference type="Gene3D" id="3.40.390.10">
    <property type="entry name" value="Collagenase (Catalytic Domain)"/>
    <property type="match status" value="1"/>
</dbReference>
<dbReference type="GO" id="GO:0004222">
    <property type="term" value="F:metalloendopeptidase activity"/>
    <property type="evidence" value="ECO:0007669"/>
    <property type="project" value="InterPro"/>
</dbReference>
<keyword evidence="2" id="KW-0472">Membrane</keyword>
<dbReference type="Gene3D" id="1.10.1380.10">
    <property type="entry name" value="Neutral endopeptidase , domain2"/>
    <property type="match status" value="1"/>
</dbReference>
<feature type="compositionally biased region" description="Basic and acidic residues" evidence="1">
    <location>
        <begin position="8"/>
        <end position="26"/>
    </location>
</feature>
<dbReference type="InterPro" id="IPR042089">
    <property type="entry name" value="Peptidase_M13_dom_2"/>
</dbReference>
<evidence type="ECO:0000256" key="1">
    <source>
        <dbReference type="SAM" id="MobiDB-lite"/>
    </source>
</evidence>
<organism evidence="3 4">
    <name type="scientific">Rhipicephalus microplus</name>
    <name type="common">Cattle tick</name>
    <name type="synonym">Boophilus microplus</name>
    <dbReference type="NCBI Taxonomy" id="6941"/>
    <lineage>
        <taxon>Eukaryota</taxon>
        <taxon>Metazoa</taxon>
        <taxon>Ecdysozoa</taxon>
        <taxon>Arthropoda</taxon>
        <taxon>Chelicerata</taxon>
        <taxon>Arachnida</taxon>
        <taxon>Acari</taxon>
        <taxon>Parasitiformes</taxon>
        <taxon>Ixodida</taxon>
        <taxon>Ixodoidea</taxon>
        <taxon>Ixodidae</taxon>
        <taxon>Rhipicephalinae</taxon>
        <taxon>Rhipicephalus</taxon>
        <taxon>Boophilus</taxon>
    </lineage>
</organism>
<reference evidence="3" key="1">
    <citation type="journal article" date="2020" name="Cell">
        <title>Large-Scale Comparative Analyses of Tick Genomes Elucidate Their Genetic Diversity and Vector Capacities.</title>
        <authorList>
            <consortium name="Tick Genome and Microbiome Consortium (TIGMIC)"/>
            <person name="Jia N."/>
            <person name="Wang J."/>
            <person name="Shi W."/>
            <person name="Du L."/>
            <person name="Sun Y."/>
            <person name="Zhan W."/>
            <person name="Jiang J.F."/>
            <person name="Wang Q."/>
            <person name="Zhang B."/>
            <person name="Ji P."/>
            <person name="Bell-Sakyi L."/>
            <person name="Cui X.M."/>
            <person name="Yuan T.T."/>
            <person name="Jiang B.G."/>
            <person name="Yang W.F."/>
            <person name="Lam T.T."/>
            <person name="Chang Q.C."/>
            <person name="Ding S.J."/>
            <person name="Wang X.J."/>
            <person name="Zhu J.G."/>
            <person name="Ruan X.D."/>
            <person name="Zhao L."/>
            <person name="Wei J.T."/>
            <person name="Ye R.Z."/>
            <person name="Que T.C."/>
            <person name="Du C.H."/>
            <person name="Zhou Y.H."/>
            <person name="Cheng J.X."/>
            <person name="Dai P.F."/>
            <person name="Guo W.B."/>
            <person name="Han X.H."/>
            <person name="Huang E.J."/>
            <person name="Li L.F."/>
            <person name="Wei W."/>
            <person name="Gao Y.C."/>
            <person name="Liu J.Z."/>
            <person name="Shao H.Z."/>
            <person name="Wang X."/>
            <person name="Wang C.C."/>
            <person name="Yang T.C."/>
            <person name="Huo Q.B."/>
            <person name="Li W."/>
            <person name="Chen H.Y."/>
            <person name="Chen S.E."/>
            <person name="Zhou L.G."/>
            <person name="Ni X.B."/>
            <person name="Tian J.H."/>
            <person name="Sheng Y."/>
            <person name="Liu T."/>
            <person name="Pan Y.S."/>
            <person name="Xia L.Y."/>
            <person name="Li J."/>
            <person name="Zhao F."/>
            <person name="Cao W.C."/>
        </authorList>
    </citation>
    <scope>NUCLEOTIDE SEQUENCE</scope>
    <source>
        <strain evidence="3">Rmic-2018</strain>
    </source>
</reference>
<evidence type="ECO:0000256" key="2">
    <source>
        <dbReference type="SAM" id="Phobius"/>
    </source>
</evidence>
<dbReference type="Proteomes" id="UP000821866">
    <property type="component" value="Chromosome 6"/>
</dbReference>
<evidence type="ECO:0008006" key="5">
    <source>
        <dbReference type="Google" id="ProtNLM"/>
    </source>
</evidence>
<keyword evidence="2" id="KW-1133">Transmembrane helix</keyword>
<accession>A0A9J6DM45</accession>
<dbReference type="AlphaFoldDB" id="A0A9J6DM45"/>
<dbReference type="InterPro" id="IPR024079">
    <property type="entry name" value="MetalloPept_cat_dom_sf"/>
</dbReference>
<gene>
    <name evidence="3" type="ORF">HPB51_011273</name>
</gene>
<protein>
    <recommendedName>
        <fullName evidence="5">Peptidase M13 N-terminal domain-containing protein</fullName>
    </recommendedName>
</protein>
<dbReference type="EMBL" id="JABSTU010000008">
    <property type="protein sequence ID" value="KAH8023159.1"/>
    <property type="molecule type" value="Genomic_DNA"/>
</dbReference>
<evidence type="ECO:0000313" key="3">
    <source>
        <dbReference type="EMBL" id="KAH8023159.1"/>
    </source>
</evidence>
<dbReference type="SUPFAM" id="SSF55486">
    <property type="entry name" value="Metalloproteases ('zincins'), catalytic domain"/>
    <property type="match status" value="1"/>
</dbReference>
<dbReference type="PROSITE" id="PS51885">
    <property type="entry name" value="NEPRILYSIN"/>
    <property type="match status" value="1"/>
</dbReference>